<evidence type="ECO:0000256" key="6">
    <source>
        <dbReference type="ARBA" id="ARBA00022801"/>
    </source>
</evidence>
<name>A0A8K0D9J2_IGNLU</name>
<comment type="subcellular location">
    <subcellularLocation>
        <location evidence="2">Cell membrane</location>
        <topology evidence="2">Single-pass type II membrane protein</topology>
    </subcellularLocation>
</comment>
<dbReference type="EMBL" id="VTPC01002320">
    <property type="protein sequence ID" value="KAF2900244.1"/>
    <property type="molecule type" value="Genomic_DNA"/>
</dbReference>
<comment type="similarity">
    <text evidence="3">Belongs to the peptidase M13 family.</text>
</comment>
<dbReference type="PANTHER" id="PTHR11733:SF224">
    <property type="entry name" value="NEPRILYSIN-2"/>
    <property type="match status" value="1"/>
</dbReference>
<evidence type="ECO:0000256" key="7">
    <source>
        <dbReference type="ARBA" id="ARBA00022833"/>
    </source>
</evidence>
<evidence type="ECO:0000256" key="3">
    <source>
        <dbReference type="ARBA" id="ARBA00007357"/>
    </source>
</evidence>
<evidence type="ECO:0000256" key="1">
    <source>
        <dbReference type="ARBA" id="ARBA00001947"/>
    </source>
</evidence>
<dbReference type="InterPro" id="IPR042089">
    <property type="entry name" value="Peptidase_M13_dom_2"/>
</dbReference>
<evidence type="ECO:0000256" key="4">
    <source>
        <dbReference type="ARBA" id="ARBA00022670"/>
    </source>
</evidence>
<dbReference type="InterPro" id="IPR018497">
    <property type="entry name" value="Peptidase_M13_C"/>
</dbReference>
<reference evidence="11" key="1">
    <citation type="submission" date="2019-08" db="EMBL/GenBank/DDBJ databases">
        <title>The genome of the North American firefly Photinus pyralis.</title>
        <authorList>
            <consortium name="Photinus pyralis genome working group"/>
            <person name="Fallon T.R."/>
            <person name="Sander Lower S.E."/>
            <person name="Weng J.-K."/>
        </authorList>
    </citation>
    <scope>NUCLEOTIDE SEQUENCE</scope>
    <source>
        <strain evidence="11">TRF0915ILg1</strain>
        <tissue evidence="11">Whole body</tissue>
    </source>
</reference>
<feature type="domain" description="Peptidase M13 N-terminal" evidence="10">
    <location>
        <begin position="84"/>
        <end position="474"/>
    </location>
</feature>
<accession>A0A8K0D9J2</accession>
<dbReference type="InterPro" id="IPR024079">
    <property type="entry name" value="MetalloPept_cat_dom_sf"/>
</dbReference>
<keyword evidence="4" id="KW-0645">Protease</keyword>
<dbReference type="PRINTS" id="PR00786">
    <property type="entry name" value="NEPRILYSIN"/>
</dbReference>
<dbReference type="CDD" id="cd08662">
    <property type="entry name" value="M13"/>
    <property type="match status" value="1"/>
</dbReference>
<evidence type="ECO:0000256" key="2">
    <source>
        <dbReference type="ARBA" id="ARBA00004401"/>
    </source>
</evidence>
<keyword evidence="7" id="KW-0862">Zinc</keyword>
<comment type="cofactor">
    <cofactor evidence="1">
        <name>Zn(2+)</name>
        <dbReference type="ChEBI" id="CHEBI:29105"/>
    </cofactor>
</comment>
<dbReference type="PROSITE" id="PS51885">
    <property type="entry name" value="NEPRILYSIN"/>
    <property type="match status" value="1"/>
</dbReference>
<feature type="domain" description="Peptidase M13 C-terminal" evidence="9">
    <location>
        <begin position="535"/>
        <end position="740"/>
    </location>
</feature>
<proteinExistence type="inferred from homology"/>
<dbReference type="GO" id="GO:0004222">
    <property type="term" value="F:metalloendopeptidase activity"/>
    <property type="evidence" value="ECO:0007669"/>
    <property type="project" value="InterPro"/>
</dbReference>
<evidence type="ECO:0000256" key="8">
    <source>
        <dbReference type="ARBA" id="ARBA00023049"/>
    </source>
</evidence>
<gene>
    <name evidence="11" type="ORF">ILUMI_05941</name>
</gene>
<evidence type="ECO:0008006" key="13">
    <source>
        <dbReference type="Google" id="ProtNLM"/>
    </source>
</evidence>
<dbReference type="InterPro" id="IPR008753">
    <property type="entry name" value="Peptidase_M13_N"/>
</dbReference>
<comment type="caution">
    <text evidence="11">The sequence shown here is derived from an EMBL/GenBank/DDBJ whole genome shotgun (WGS) entry which is preliminary data.</text>
</comment>
<organism evidence="11 12">
    <name type="scientific">Ignelater luminosus</name>
    <name type="common">Cucubano</name>
    <name type="synonym">Pyrophorus luminosus</name>
    <dbReference type="NCBI Taxonomy" id="2038154"/>
    <lineage>
        <taxon>Eukaryota</taxon>
        <taxon>Metazoa</taxon>
        <taxon>Ecdysozoa</taxon>
        <taxon>Arthropoda</taxon>
        <taxon>Hexapoda</taxon>
        <taxon>Insecta</taxon>
        <taxon>Pterygota</taxon>
        <taxon>Neoptera</taxon>
        <taxon>Endopterygota</taxon>
        <taxon>Coleoptera</taxon>
        <taxon>Polyphaga</taxon>
        <taxon>Elateriformia</taxon>
        <taxon>Elateroidea</taxon>
        <taxon>Elateridae</taxon>
        <taxon>Agrypninae</taxon>
        <taxon>Pyrophorini</taxon>
        <taxon>Ignelater</taxon>
    </lineage>
</organism>
<keyword evidence="6" id="KW-0378">Hydrolase</keyword>
<evidence type="ECO:0000313" key="12">
    <source>
        <dbReference type="Proteomes" id="UP000801492"/>
    </source>
</evidence>
<keyword evidence="5" id="KW-0479">Metal-binding</keyword>
<dbReference type="AlphaFoldDB" id="A0A8K0D9J2"/>
<dbReference type="GO" id="GO:0005886">
    <property type="term" value="C:plasma membrane"/>
    <property type="evidence" value="ECO:0007669"/>
    <property type="project" value="UniProtKB-SubCell"/>
</dbReference>
<evidence type="ECO:0000259" key="10">
    <source>
        <dbReference type="Pfam" id="PF05649"/>
    </source>
</evidence>
<dbReference type="GO" id="GO:0046872">
    <property type="term" value="F:metal ion binding"/>
    <property type="evidence" value="ECO:0007669"/>
    <property type="project" value="UniProtKB-KW"/>
</dbReference>
<dbReference type="Proteomes" id="UP000801492">
    <property type="component" value="Unassembled WGS sequence"/>
</dbReference>
<dbReference type="GO" id="GO:0016485">
    <property type="term" value="P:protein processing"/>
    <property type="evidence" value="ECO:0007669"/>
    <property type="project" value="TreeGrafter"/>
</dbReference>
<dbReference type="SUPFAM" id="SSF55486">
    <property type="entry name" value="Metalloproteases ('zincins'), catalytic domain"/>
    <property type="match status" value="1"/>
</dbReference>
<dbReference type="Pfam" id="PF05649">
    <property type="entry name" value="Peptidase_M13_N"/>
    <property type="match status" value="1"/>
</dbReference>
<dbReference type="Gene3D" id="1.10.1380.10">
    <property type="entry name" value="Neutral endopeptidase , domain2"/>
    <property type="match status" value="1"/>
</dbReference>
<evidence type="ECO:0000313" key="11">
    <source>
        <dbReference type="EMBL" id="KAF2900244.1"/>
    </source>
</evidence>
<sequence>MANSDDMMRRNRNRSWWKQRTRMEKTSVILLVIAAIIIIGLIIGIAVAARKANSKAEQDSVCMTSGCVKAATFLLERMDESVNPCDDFYQFACGRYVKETVLPEDKTSLYSLTALQDVVNQQLKVLIEEPIQPTEPKPFVLAKKFYNICMNTSAIEADGVNTAKRIFRQVGGWPVLEGANWNENSFDWKTSTYRFRHHGLQFRNFLHFDTTYDARNSSLRIILLDQPQLDMEKDLLLEGLQNNIVKTYHDYMIELAESFGADKATAEYDVKNMISFKTEIAKITLSDTERADINTIYNPMTIAELQAKYSSIPWLELISNIIDRPNVKLSPSELINVKAPDYIANLEGLIQRTRKRDQANYAFFGTVRSMINYLPQHIIDREMQFVGTFSAVPAQSSRWTICISQILLSFKEASGALYGRKHFQEDSKPVVSEMISDIRKELIKLIEKVDWMDEETRKKAIDKAVAISTHIGYPDEFLDDKKLQEHYAELNFTSNNYLSVGLQMTLFETNTDYEQLHDPINKTDWRMRQSIVIINAAYLAQENSIQLPAGTLQSPLYNKDRPRYMNYGSMGYIIGHELTHGFDSLGRLFDKVGDIVSWWAQSTDDAFKEKSKCIIKQYGDIVDPETETNLNGEQTLGENIADNGGAKEAYLAYTNWVKRNGPEPTLPSLKYTPEQLFWISSANVWCMKQTKKFLEDTIKSDPHSPNPYRVLIPFSNTEYFSKDFNCPVGSKMNPKHKCQVW</sequence>
<keyword evidence="12" id="KW-1185">Reference proteome</keyword>
<protein>
    <recommendedName>
        <fullName evidence="13">Neprilysin</fullName>
    </recommendedName>
</protein>
<dbReference type="PANTHER" id="PTHR11733">
    <property type="entry name" value="ZINC METALLOPROTEASE FAMILY M13 NEPRILYSIN-RELATED"/>
    <property type="match status" value="1"/>
</dbReference>
<keyword evidence="8" id="KW-0482">Metalloprotease</keyword>
<evidence type="ECO:0000256" key="5">
    <source>
        <dbReference type="ARBA" id="ARBA00022723"/>
    </source>
</evidence>
<dbReference type="OrthoDB" id="6475849at2759"/>
<evidence type="ECO:0000259" key="9">
    <source>
        <dbReference type="Pfam" id="PF01431"/>
    </source>
</evidence>
<dbReference type="Gene3D" id="3.40.390.10">
    <property type="entry name" value="Collagenase (Catalytic Domain)"/>
    <property type="match status" value="1"/>
</dbReference>
<dbReference type="Pfam" id="PF01431">
    <property type="entry name" value="Peptidase_M13"/>
    <property type="match status" value="1"/>
</dbReference>
<dbReference type="InterPro" id="IPR000718">
    <property type="entry name" value="Peptidase_M13"/>
</dbReference>